<evidence type="ECO:0000256" key="7">
    <source>
        <dbReference type="ARBA" id="ARBA00023242"/>
    </source>
</evidence>
<keyword evidence="6" id="KW-0175">Coiled coil</keyword>
<keyword evidence="12" id="KW-0687">Ribonucleoprotein</keyword>
<dbReference type="CDD" id="cd00403">
    <property type="entry name" value="Ribosomal_L1"/>
    <property type="match status" value="1"/>
</dbReference>
<dbReference type="InterPro" id="IPR023674">
    <property type="entry name" value="Ribosomal_uL1-like"/>
</dbReference>
<feature type="region of interest" description="Disordered" evidence="11">
    <location>
        <begin position="219"/>
        <end position="247"/>
    </location>
</feature>
<evidence type="ECO:0000256" key="3">
    <source>
        <dbReference type="ARBA" id="ARBA00022553"/>
    </source>
</evidence>
<keyword evidence="7" id="KW-0539">Nucleus</keyword>
<dbReference type="Pfam" id="PF00687">
    <property type="entry name" value="Ribosomal_L1"/>
    <property type="match status" value="1"/>
</dbReference>
<keyword evidence="12" id="KW-0689">Ribosomal protein</keyword>
<proteinExistence type="inferred from homology"/>
<comment type="caution">
    <text evidence="12">The sequence shown here is derived from an EMBL/GenBank/DDBJ whole genome shotgun (WGS) entry which is preliminary data.</text>
</comment>
<dbReference type="EMBL" id="JAIXMP010000002">
    <property type="protein sequence ID" value="KAI9277231.1"/>
    <property type="molecule type" value="Genomic_DNA"/>
</dbReference>
<feature type="compositionally biased region" description="Acidic residues" evidence="11">
    <location>
        <begin position="228"/>
        <end position="247"/>
    </location>
</feature>
<dbReference type="FunFam" id="3.40.50.790:FF:000004">
    <property type="entry name" value="Ribosomal L1 domain-containing 1-like 1"/>
    <property type="match status" value="1"/>
</dbReference>
<sequence length="247" mass="28534">MLQIDEAKARKAFKALYKHEKQSNNNVVEGIWLTIATKKNIDLVKSTPLSIPLRHATQTPETRRCLFTKDPQKTYKDMLISKKIKGVHKIIGISKLKKEYGSPEKRRELFSEYDAFLTDKRIAHLLPRILGKEFYKKRKEPMPVDLSKEDLQKEILRAVRSTFMHFNYGNFYAVKIATTGQSDVQAFENCMGALPHIIKGVYGGTKNIRSLQIKTSESTSLPIYDDGNANEDQDNEDEDEEEEWEDY</sequence>
<keyword evidence="3" id="KW-0597">Phosphoprotein</keyword>
<evidence type="ECO:0000256" key="6">
    <source>
        <dbReference type="ARBA" id="ARBA00023054"/>
    </source>
</evidence>
<organism evidence="12 13">
    <name type="scientific">Phascolomyces articulosus</name>
    <dbReference type="NCBI Taxonomy" id="60185"/>
    <lineage>
        <taxon>Eukaryota</taxon>
        <taxon>Fungi</taxon>
        <taxon>Fungi incertae sedis</taxon>
        <taxon>Mucoromycota</taxon>
        <taxon>Mucoromycotina</taxon>
        <taxon>Mucoromycetes</taxon>
        <taxon>Mucorales</taxon>
        <taxon>Lichtheimiaceae</taxon>
        <taxon>Phascolomyces</taxon>
    </lineage>
</organism>
<dbReference type="InterPro" id="IPR028364">
    <property type="entry name" value="Ribosomal_uL1/biogenesis"/>
</dbReference>
<evidence type="ECO:0000256" key="5">
    <source>
        <dbReference type="ARBA" id="ARBA00022990"/>
    </source>
</evidence>
<evidence type="ECO:0000256" key="9">
    <source>
        <dbReference type="ARBA" id="ARBA00061550"/>
    </source>
</evidence>
<keyword evidence="5" id="KW-0007">Acetylation</keyword>
<keyword evidence="13" id="KW-1185">Reference proteome</keyword>
<comment type="subcellular location">
    <subcellularLocation>
        <location evidence="1">Nucleus</location>
        <location evidence="1">Nucleolus</location>
    </subcellularLocation>
</comment>
<keyword evidence="2" id="KW-1017">Isopeptide bond</keyword>
<dbReference type="Proteomes" id="UP001209540">
    <property type="component" value="Unassembled WGS sequence"/>
</dbReference>
<evidence type="ECO:0000313" key="12">
    <source>
        <dbReference type="EMBL" id="KAI9277231.1"/>
    </source>
</evidence>
<keyword evidence="4" id="KW-0832">Ubl conjugation</keyword>
<dbReference type="GO" id="GO:0005840">
    <property type="term" value="C:ribosome"/>
    <property type="evidence" value="ECO:0007669"/>
    <property type="project" value="UniProtKB-KW"/>
</dbReference>
<comment type="similarity">
    <text evidence="9">Belongs to the universal ribosomal protein uL1 family. Highly divergent.</text>
</comment>
<accession>A0AAD5PK56</accession>
<dbReference type="AlphaFoldDB" id="A0AAD5PK56"/>
<protein>
    <recommendedName>
        <fullName evidence="10">Ribosomal L1 domain-containing protein 1</fullName>
    </recommendedName>
</protein>
<evidence type="ECO:0000313" key="13">
    <source>
        <dbReference type="Proteomes" id="UP001209540"/>
    </source>
</evidence>
<evidence type="ECO:0000256" key="1">
    <source>
        <dbReference type="ARBA" id="ARBA00004604"/>
    </source>
</evidence>
<evidence type="ECO:0000256" key="8">
    <source>
        <dbReference type="ARBA" id="ARBA00054167"/>
    </source>
</evidence>
<dbReference type="SUPFAM" id="SSF56808">
    <property type="entry name" value="Ribosomal protein L1"/>
    <property type="match status" value="1"/>
</dbReference>
<dbReference type="InterPro" id="IPR016095">
    <property type="entry name" value="Ribosomal_uL1_3-a/b-sand"/>
</dbReference>
<evidence type="ECO:0000256" key="4">
    <source>
        <dbReference type="ARBA" id="ARBA00022843"/>
    </source>
</evidence>
<reference evidence="12" key="2">
    <citation type="submission" date="2023-02" db="EMBL/GenBank/DDBJ databases">
        <authorList>
            <consortium name="DOE Joint Genome Institute"/>
            <person name="Mondo S.J."/>
            <person name="Chang Y."/>
            <person name="Wang Y."/>
            <person name="Ahrendt S."/>
            <person name="Andreopoulos W."/>
            <person name="Barry K."/>
            <person name="Beard J."/>
            <person name="Benny G.L."/>
            <person name="Blankenship S."/>
            <person name="Bonito G."/>
            <person name="Cuomo C."/>
            <person name="Desiro A."/>
            <person name="Gervers K.A."/>
            <person name="Hundley H."/>
            <person name="Kuo A."/>
            <person name="LaButti K."/>
            <person name="Lang B.F."/>
            <person name="Lipzen A."/>
            <person name="O'Donnell K."/>
            <person name="Pangilinan J."/>
            <person name="Reynolds N."/>
            <person name="Sandor L."/>
            <person name="Smith M.W."/>
            <person name="Tsang A."/>
            <person name="Grigoriev I.V."/>
            <person name="Stajich J.E."/>
            <person name="Spatafora J.W."/>
        </authorList>
    </citation>
    <scope>NUCLEOTIDE SEQUENCE</scope>
    <source>
        <strain evidence="12">RSA 2281</strain>
    </source>
</reference>
<reference evidence="12" key="1">
    <citation type="journal article" date="2022" name="IScience">
        <title>Evolution of zygomycete secretomes and the origins of terrestrial fungal ecologies.</title>
        <authorList>
            <person name="Chang Y."/>
            <person name="Wang Y."/>
            <person name="Mondo S."/>
            <person name="Ahrendt S."/>
            <person name="Andreopoulos W."/>
            <person name="Barry K."/>
            <person name="Beard J."/>
            <person name="Benny G.L."/>
            <person name="Blankenship S."/>
            <person name="Bonito G."/>
            <person name="Cuomo C."/>
            <person name="Desiro A."/>
            <person name="Gervers K.A."/>
            <person name="Hundley H."/>
            <person name="Kuo A."/>
            <person name="LaButti K."/>
            <person name="Lang B.F."/>
            <person name="Lipzen A."/>
            <person name="O'Donnell K."/>
            <person name="Pangilinan J."/>
            <person name="Reynolds N."/>
            <person name="Sandor L."/>
            <person name="Smith M.E."/>
            <person name="Tsang A."/>
            <person name="Grigoriev I.V."/>
            <person name="Stajich J.E."/>
            <person name="Spatafora J.W."/>
        </authorList>
    </citation>
    <scope>NUCLEOTIDE SEQUENCE</scope>
    <source>
        <strain evidence="12">RSA 2281</strain>
    </source>
</reference>
<dbReference type="GO" id="GO:0005730">
    <property type="term" value="C:nucleolus"/>
    <property type="evidence" value="ECO:0007669"/>
    <property type="project" value="UniProtKB-SubCell"/>
</dbReference>
<comment type="function">
    <text evidence="8">Regulates cellular senescence through inhibition of PTEN translation. Acts as a pro-apoptotic regulator in response to DNA damage.</text>
</comment>
<gene>
    <name evidence="12" type="ORF">BDA99DRAFT_532305</name>
</gene>
<evidence type="ECO:0000256" key="11">
    <source>
        <dbReference type="SAM" id="MobiDB-lite"/>
    </source>
</evidence>
<name>A0AAD5PK56_9FUNG</name>
<evidence type="ECO:0000256" key="2">
    <source>
        <dbReference type="ARBA" id="ARBA00022499"/>
    </source>
</evidence>
<dbReference type="Gene3D" id="3.40.50.790">
    <property type="match status" value="1"/>
</dbReference>
<evidence type="ECO:0000256" key="10">
    <source>
        <dbReference type="ARBA" id="ARBA00070787"/>
    </source>
</evidence>